<sequence>RASLQLAPLPQEYVGLSLFQGPVTFEELAVYFTREEGALLDPAQRALYREVMQENYENVTSVSKSDVISQLEQGEEPWAPQGPHKSFWGPWSGVLHLLWEPQKTLREPWPPELLLRFFGGNSAAGGPSAPGPTAKVP</sequence>
<dbReference type="SUPFAM" id="SSF109640">
    <property type="entry name" value="KRAB domain (Kruppel-associated box)"/>
    <property type="match status" value="1"/>
</dbReference>
<dbReference type="InterPro" id="IPR050169">
    <property type="entry name" value="Krueppel_C2H2_ZnF"/>
</dbReference>
<protein>
    <recommendedName>
        <fullName evidence="1">KRAB domain-containing protein</fullName>
    </recommendedName>
</protein>
<proteinExistence type="predicted"/>
<dbReference type="Pfam" id="PF01352">
    <property type="entry name" value="KRAB"/>
    <property type="match status" value="1"/>
</dbReference>
<dbReference type="Gene3D" id="6.10.140.140">
    <property type="match status" value="1"/>
</dbReference>
<dbReference type="PROSITE" id="PS50805">
    <property type="entry name" value="KRAB"/>
    <property type="match status" value="1"/>
</dbReference>
<dbReference type="GeneTree" id="ENSGT01150000286944"/>
<dbReference type="PANTHER" id="PTHR23232">
    <property type="entry name" value="KRAB DOMAIN C2H2 ZINC FINGER"/>
    <property type="match status" value="1"/>
</dbReference>
<organism evidence="2 3">
    <name type="scientific">Chelonoidis abingdonii</name>
    <name type="common">Abingdon island giant tortoise</name>
    <name type="synonym">Testudo abingdonii</name>
    <dbReference type="NCBI Taxonomy" id="106734"/>
    <lineage>
        <taxon>Eukaryota</taxon>
        <taxon>Metazoa</taxon>
        <taxon>Chordata</taxon>
        <taxon>Craniata</taxon>
        <taxon>Vertebrata</taxon>
        <taxon>Euteleostomi</taxon>
        <taxon>Archelosauria</taxon>
        <taxon>Testudinata</taxon>
        <taxon>Testudines</taxon>
        <taxon>Cryptodira</taxon>
        <taxon>Durocryptodira</taxon>
        <taxon>Testudinoidea</taxon>
        <taxon>Testudinidae</taxon>
        <taxon>Chelonoidis</taxon>
    </lineage>
</organism>
<reference evidence="2" key="1">
    <citation type="submission" date="2025-08" db="UniProtKB">
        <authorList>
            <consortium name="Ensembl"/>
        </authorList>
    </citation>
    <scope>IDENTIFICATION</scope>
</reference>
<keyword evidence="3" id="KW-1185">Reference proteome</keyword>
<evidence type="ECO:0000259" key="1">
    <source>
        <dbReference type="PROSITE" id="PS50805"/>
    </source>
</evidence>
<dbReference type="Ensembl" id="ENSCABT00000017001.1">
    <property type="protein sequence ID" value="ENSCABP00000015506.1"/>
    <property type="gene ID" value="ENSCABG00000011568.1"/>
</dbReference>
<dbReference type="GO" id="GO:0006355">
    <property type="term" value="P:regulation of DNA-templated transcription"/>
    <property type="evidence" value="ECO:0007669"/>
    <property type="project" value="InterPro"/>
</dbReference>
<reference evidence="2" key="2">
    <citation type="submission" date="2025-09" db="UniProtKB">
        <authorList>
            <consortium name="Ensembl"/>
        </authorList>
    </citation>
    <scope>IDENTIFICATION</scope>
</reference>
<dbReference type="AlphaFoldDB" id="A0A8C0H0T7"/>
<name>A0A8C0H0T7_CHEAB</name>
<dbReference type="CDD" id="cd07765">
    <property type="entry name" value="KRAB_A-box"/>
    <property type="match status" value="1"/>
</dbReference>
<evidence type="ECO:0000313" key="3">
    <source>
        <dbReference type="Proteomes" id="UP000694404"/>
    </source>
</evidence>
<evidence type="ECO:0000313" key="2">
    <source>
        <dbReference type="Ensembl" id="ENSCABP00000015506.1"/>
    </source>
</evidence>
<dbReference type="InterPro" id="IPR001909">
    <property type="entry name" value="KRAB"/>
</dbReference>
<dbReference type="Proteomes" id="UP000694404">
    <property type="component" value="Unplaced"/>
</dbReference>
<dbReference type="PANTHER" id="PTHR23232:SF133">
    <property type="entry name" value="RIKEN CDNA 1700020N01 GENE"/>
    <property type="match status" value="1"/>
</dbReference>
<dbReference type="SMART" id="SM00349">
    <property type="entry name" value="KRAB"/>
    <property type="match status" value="1"/>
</dbReference>
<dbReference type="InterPro" id="IPR036051">
    <property type="entry name" value="KRAB_dom_sf"/>
</dbReference>
<feature type="domain" description="KRAB" evidence="1">
    <location>
        <begin position="23"/>
        <end position="90"/>
    </location>
</feature>
<accession>A0A8C0H0T7</accession>